<dbReference type="Proteomes" id="UP000190367">
    <property type="component" value="Unassembled WGS sequence"/>
</dbReference>
<sequence>MKKQLLLLLMLMPAFSIAQQNDKLLYGYAYGMIHDGAFGGGLAGNVELWNLVNIGPAVELTSFDGHTMIPVFLDLKIKYRLENWSPYASGQFGYNNYNVKKVQNLTAPSGIEQMTTFNETGKHFYGVGAGIIRHFNKFGIYASYLYRGYTYKYPRDIKINDEIVNLDNKQVSTNVFILGVTF</sequence>
<protein>
    <recommendedName>
        <fullName evidence="4">Outer membrane protein beta-barrel domain-containing protein</fullName>
    </recommendedName>
</protein>
<evidence type="ECO:0000256" key="1">
    <source>
        <dbReference type="SAM" id="SignalP"/>
    </source>
</evidence>
<accession>A0A1T4QQ05</accession>
<evidence type="ECO:0000313" key="2">
    <source>
        <dbReference type="EMBL" id="SKA05862.1"/>
    </source>
</evidence>
<dbReference type="STRING" id="634771.SAMN04488128_102518"/>
<keyword evidence="1" id="KW-0732">Signal</keyword>
<organism evidence="2 3">
    <name type="scientific">Chitinophaga eiseniae</name>
    <dbReference type="NCBI Taxonomy" id="634771"/>
    <lineage>
        <taxon>Bacteria</taxon>
        <taxon>Pseudomonadati</taxon>
        <taxon>Bacteroidota</taxon>
        <taxon>Chitinophagia</taxon>
        <taxon>Chitinophagales</taxon>
        <taxon>Chitinophagaceae</taxon>
        <taxon>Chitinophaga</taxon>
    </lineage>
</organism>
<feature type="chain" id="PRO_5013386803" description="Outer membrane protein beta-barrel domain-containing protein" evidence="1">
    <location>
        <begin position="19"/>
        <end position="182"/>
    </location>
</feature>
<keyword evidence="3" id="KW-1185">Reference proteome</keyword>
<proteinExistence type="predicted"/>
<dbReference type="OrthoDB" id="659783at2"/>
<feature type="signal peptide" evidence="1">
    <location>
        <begin position="1"/>
        <end position="18"/>
    </location>
</feature>
<evidence type="ECO:0000313" key="3">
    <source>
        <dbReference type="Proteomes" id="UP000190367"/>
    </source>
</evidence>
<evidence type="ECO:0008006" key="4">
    <source>
        <dbReference type="Google" id="ProtNLM"/>
    </source>
</evidence>
<dbReference type="AlphaFoldDB" id="A0A1T4QQ05"/>
<dbReference type="RefSeq" id="WP_143312883.1">
    <property type="nucleotide sequence ID" value="NZ_FUWZ01000002.1"/>
</dbReference>
<reference evidence="3" key="1">
    <citation type="submission" date="2017-02" db="EMBL/GenBank/DDBJ databases">
        <authorList>
            <person name="Varghese N."/>
            <person name="Submissions S."/>
        </authorList>
    </citation>
    <scope>NUCLEOTIDE SEQUENCE [LARGE SCALE GENOMIC DNA]</scope>
    <source>
        <strain evidence="3">DSM 22224</strain>
    </source>
</reference>
<gene>
    <name evidence="2" type="ORF">SAMN04488128_102518</name>
</gene>
<dbReference type="EMBL" id="FUWZ01000002">
    <property type="protein sequence ID" value="SKA05862.1"/>
    <property type="molecule type" value="Genomic_DNA"/>
</dbReference>
<name>A0A1T4QQ05_9BACT</name>